<evidence type="ECO:0000313" key="2">
    <source>
        <dbReference type="Proteomes" id="UP000028252"/>
    </source>
</evidence>
<evidence type="ECO:0008006" key="3">
    <source>
        <dbReference type="Google" id="ProtNLM"/>
    </source>
</evidence>
<evidence type="ECO:0000313" key="1">
    <source>
        <dbReference type="EMBL" id="KEA62108.1"/>
    </source>
</evidence>
<dbReference type="PATRIC" id="fig|1232683.4.peg.3710"/>
<gene>
    <name evidence="1" type="ORF">ADIMK_3769</name>
</gene>
<dbReference type="STRING" id="1232683.ADIMK_3769"/>
<dbReference type="EMBL" id="JMQN01000057">
    <property type="protein sequence ID" value="KEA62108.1"/>
    <property type="molecule type" value="Genomic_DNA"/>
</dbReference>
<keyword evidence="2" id="KW-1185">Reference proteome</keyword>
<protein>
    <recommendedName>
        <fullName evidence="3">General secretion pathway protein J</fullName>
    </recommendedName>
</protein>
<proteinExistence type="predicted"/>
<reference evidence="1 2" key="1">
    <citation type="submission" date="2014-04" db="EMBL/GenBank/DDBJ databases">
        <title>Marinobacterium kochiensis sp. nov., isolated from sediment sample collected from Kochi backwaters in Kerala, India.</title>
        <authorList>
            <person name="Singh A."/>
            <person name="Pinnaka A.K."/>
        </authorList>
    </citation>
    <scope>NUCLEOTIDE SEQUENCE [LARGE SCALE GENOMIC DNA]</scope>
    <source>
        <strain evidence="1 2">AK27</strain>
    </source>
</reference>
<organism evidence="1 2">
    <name type="scientific">Marinobacterium lacunae</name>
    <dbReference type="NCBI Taxonomy" id="1232683"/>
    <lineage>
        <taxon>Bacteria</taxon>
        <taxon>Pseudomonadati</taxon>
        <taxon>Pseudomonadota</taxon>
        <taxon>Gammaproteobacteria</taxon>
        <taxon>Oceanospirillales</taxon>
        <taxon>Oceanospirillaceae</taxon>
        <taxon>Marinobacterium</taxon>
    </lineage>
</organism>
<comment type="caution">
    <text evidence="1">The sequence shown here is derived from an EMBL/GenBank/DDBJ whole genome shotgun (WGS) entry which is preliminary data.</text>
</comment>
<name>A0A081FUA3_9GAMM</name>
<sequence length="223" mass="25661">MIALLLTALVMTLIFGSLRLTSRGWDAADQQQERISRQYQVQQLLRRLIGQARDERIRDIDSVLQVAFRGEPDQLVFVAPAHAESGSSDLLWYRLRVEESDEPDDTALVLDTRAFRSAEIVDWTLLFDEEPQVGPEESAPAPRVSHRLLSLNEPQLRFQYMHVRPGELAEISDSWIQNGELPLRVDLMLQSDRAQLRGELLPLWQELSFSLREYTYAVRTVGF</sequence>
<dbReference type="AlphaFoldDB" id="A0A081FUA3"/>
<accession>A0A081FUA3</accession>
<dbReference type="Proteomes" id="UP000028252">
    <property type="component" value="Unassembled WGS sequence"/>
</dbReference>